<comment type="caution">
    <text evidence="1">The sequence shown here is derived from an EMBL/GenBank/DDBJ whole genome shotgun (WGS) entry which is preliminary data.</text>
</comment>
<organism evidence="1 2">
    <name type="scientific">Acidocella aquatica</name>
    <dbReference type="NCBI Taxonomy" id="1922313"/>
    <lineage>
        <taxon>Bacteria</taxon>
        <taxon>Pseudomonadati</taxon>
        <taxon>Pseudomonadota</taxon>
        <taxon>Alphaproteobacteria</taxon>
        <taxon>Acetobacterales</taxon>
        <taxon>Acidocellaceae</taxon>
        <taxon>Acidocella</taxon>
    </lineage>
</organism>
<accession>A0ABQ6A918</accession>
<name>A0ABQ6A918_9PROT</name>
<evidence type="ECO:0000313" key="1">
    <source>
        <dbReference type="EMBL" id="GLR67087.1"/>
    </source>
</evidence>
<proteinExistence type="predicted"/>
<protein>
    <submittedName>
        <fullName evidence="1">Uncharacterized protein</fullName>
    </submittedName>
</protein>
<sequence length="195" mass="20865">MANTAKKSSTAPAAKAVIRPAYTIERARLLCPTVDQAERLAIRFALEPVDFHEIKDATQGANTASSTAIESAMNEQALEIHLQRIVGAFVASACGAGDFYSAKVTLARELTTRLSNDSRDEDRDGVAGFDSKATRAREFAAQVGLQAMALLAAAEGAVEAFAKITGSEWKPYARAVPNDKKVDRLAAESEMQAFD</sequence>
<dbReference type="Proteomes" id="UP001156641">
    <property type="component" value="Unassembled WGS sequence"/>
</dbReference>
<dbReference type="EMBL" id="BSOS01000052">
    <property type="protein sequence ID" value="GLR67087.1"/>
    <property type="molecule type" value="Genomic_DNA"/>
</dbReference>
<evidence type="ECO:0000313" key="2">
    <source>
        <dbReference type="Proteomes" id="UP001156641"/>
    </source>
</evidence>
<keyword evidence="2" id="KW-1185">Reference proteome</keyword>
<reference evidence="2" key="1">
    <citation type="journal article" date="2019" name="Int. J. Syst. Evol. Microbiol.">
        <title>The Global Catalogue of Microorganisms (GCM) 10K type strain sequencing project: providing services to taxonomists for standard genome sequencing and annotation.</title>
        <authorList>
            <consortium name="The Broad Institute Genomics Platform"/>
            <consortium name="The Broad Institute Genome Sequencing Center for Infectious Disease"/>
            <person name="Wu L."/>
            <person name="Ma J."/>
        </authorList>
    </citation>
    <scope>NUCLEOTIDE SEQUENCE [LARGE SCALE GENOMIC DNA]</scope>
    <source>
        <strain evidence="2">NBRC 112502</strain>
    </source>
</reference>
<gene>
    <name evidence="1" type="ORF">GCM10010909_17680</name>
</gene>